<dbReference type="PANTHER" id="PTHR21198">
    <property type="entry name" value="GLUTAMATE RACEMASE"/>
    <property type="match status" value="1"/>
</dbReference>
<dbReference type="RefSeq" id="WP_104508374.1">
    <property type="nucleotide sequence ID" value="NZ_JACIGC010000001.1"/>
</dbReference>
<dbReference type="GO" id="GO:0009252">
    <property type="term" value="P:peptidoglycan biosynthetic process"/>
    <property type="evidence" value="ECO:0007669"/>
    <property type="project" value="UniProtKB-UniRule"/>
</dbReference>
<evidence type="ECO:0000256" key="1">
    <source>
        <dbReference type="ARBA" id="ARBA00001602"/>
    </source>
</evidence>
<dbReference type="InterPro" id="IPR033134">
    <property type="entry name" value="Asp/Glu_racemase_AS_2"/>
</dbReference>
<organism evidence="8 9">
    <name type="scientific">Rhodoblastus sphagnicola</name>
    <dbReference type="NCBI Taxonomy" id="333368"/>
    <lineage>
        <taxon>Bacteria</taxon>
        <taxon>Pseudomonadati</taxon>
        <taxon>Pseudomonadota</taxon>
        <taxon>Alphaproteobacteria</taxon>
        <taxon>Hyphomicrobiales</taxon>
        <taxon>Rhodoblastaceae</taxon>
        <taxon>Rhodoblastus</taxon>
    </lineage>
</organism>
<keyword evidence="5 7" id="KW-0413">Isomerase</keyword>
<dbReference type="InterPro" id="IPR015942">
    <property type="entry name" value="Asp/Glu/hydantoin_racemase"/>
</dbReference>
<keyword evidence="4 7" id="KW-0573">Peptidoglycan synthesis</keyword>
<evidence type="ECO:0000256" key="6">
    <source>
        <dbReference type="ARBA" id="ARBA00023316"/>
    </source>
</evidence>
<dbReference type="Pfam" id="PF01177">
    <property type="entry name" value="Asp_Glu_race"/>
    <property type="match status" value="1"/>
</dbReference>
<dbReference type="PROSITE" id="PS00924">
    <property type="entry name" value="ASP_GLU_RACEMASE_2"/>
    <property type="match status" value="1"/>
</dbReference>
<dbReference type="SUPFAM" id="SSF53681">
    <property type="entry name" value="Aspartate/glutamate racemase"/>
    <property type="match status" value="2"/>
</dbReference>
<dbReference type="InterPro" id="IPR001920">
    <property type="entry name" value="Asp/Glu_race"/>
</dbReference>
<dbReference type="PROSITE" id="PS00923">
    <property type="entry name" value="ASP_GLU_RACEMASE_1"/>
    <property type="match status" value="1"/>
</dbReference>
<feature type="binding site" evidence="7">
    <location>
        <begin position="17"/>
        <end position="18"/>
    </location>
    <ligand>
        <name>substrate</name>
    </ligand>
</feature>
<dbReference type="OrthoDB" id="9801055at2"/>
<evidence type="ECO:0000256" key="2">
    <source>
        <dbReference type="ARBA" id="ARBA00013090"/>
    </source>
</evidence>
<dbReference type="Gene3D" id="3.40.50.1860">
    <property type="match status" value="2"/>
</dbReference>
<feature type="active site" description="Proton donor/acceptor" evidence="7">
    <location>
        <position position="195"/>
    </location>
</feature>
<dbReference type="Proteomes" id="UP000239089">
    <property type="component" value="Unassembled WGS sequence"/>
</dbReference>
<accession>A0A2S6N650</accession>
<evidence type="ECO:0000256" key="3">
    <source>
        <dbReference type="ARBA" id="ARBA00022960"/>
    </source>
</evidence>
<proteinExistence type="inferred from homology"/>
<dbReference type="AlphaFoldDB" id="A0A2S6N650"/>
<comment type="similarity">
    <text evidence="7">Belongs to the aspartate/glutamate racemases family.</text>
</comment>
<comment type="pathway">
    <text evidence="7">Cell wall biogenesis; peptidoglycan biosynthesis.</text>
</comment>
<dbReference type="EMBL" id="NHSJ01000083">
    <property type="protein sequence ID" value="PPQ30096.1"/>
    <property type="molecule type" value="Genomic_DNA"/>
</dbReference>
<keyword evidence="6 7" id="KW-0961">Cell wall biogenesis/degradation</keyword>
<dbReference type="InterPro" id="IPR018187">
    <property type="entry name" value="Asp/Glu_racemase_AS_1"/>
</dbReference>
<dbReference type="PANTHER" id="PTHR21198:SF2">
    <property type="entry name" value="GLUTAMATE RACEMASE"/>
    <property type="match status" value="1"/>
</dbReference>
<feature type="binding site" evidence="7">
    <location>
        <begin position="196"/>
        <end position="197"/>
    </location>
    <ligand>
        <name>substrate</name>
    </ligand>
</feature>
<dbReference type="InterPro" id="IPR004391">
    <property type="entry name" value="Glu_race"/>
</dbReference>
<comment type="function">
    <text evidence="7">Provides the (R)-glutamate required for cell wall biosynthesis.</text>
</comment>
<dbReference type="NCBIfam" id="TIGR00067">
    <property type="entry name" value="glut_race"/>
    <property type="match status" value="1"/>
</dbReference>
<dbReference type="EC" id="5.1.1.3" evidence="2 7"/>
<feature type="binding site" evidence="7">
    <location>
        <begin position="49"/>
        <end position="50"/>
    </location>
    <ligand>
        <name>substrate</name>
    </ligand>
</feature>
<dbReference type="GO" id="GO:0008881">
    <property type="term" value="F:glutamate racemase activity"/>
    <property type="evidence" value="ECO:0007669"/>
    <property type="project" value="UniProtKB-UniRule"/>
</dbReference>
<keyword evidence="9" id="KW-1185">Reference proteome</keyword>
<evidence type="ECO:0000256" key="5">
    <source>
        <dbReference type="ARBA" id="ARBA00023235"/>
    </source>
</evidence>
<feature type="active site" description="Proton donor/acceptor" evidence="7">
    <location>
        <position position="81"/>
    </location>
</feature>
<dbReference type="UniPathway" id="UPA00219"/>
<feature type="binding site" evidence="7">
    <location>
        <begin position="82"/>
        <end position="83"/>
    </location>
    <ligand>
        <name>substrate</name>
    </ligand>
</feature>
<protein>
    <recommendedName>
        <fullName evidence="2 7">Glutamate racemase</fullName>
        <ecNumber evidence="2 7">5.1.1.3</ecNumber>
    </recommendedName>
</protein>
<keyword evidence="3 7" id="KW-0133">Cell shape</keyword>
<evidence type="ECO:0000256" key="7">
    <source>
        <dbReference type="HAMAP-Rule" id="MF_00258"/>
    </source>
</evidence>
<comment type="catalytic activity">
    <reaction evidence="1 7">
        <text>L-glutamate = D-glutamate</text>
        <dbReference type="Rhea" id="RHEA:12813"/>
        <dbReference type="ChEBI" id="CHEBI:29985"/>
        <dbReference type="ChEBI" id="CHEBI:29986"/>
        <dbReference type="EC" id="5.1.1.3"/>
    </reaction>
</comment>
<evidence type="ECO:0000256" key="4">
    <source>
        <dbReference type="ARBA" id="ARBA00022984"/>
    </source>
</evidence>
<sequence>MIRPAELGRPPKILVFDSGLGGLTVLRALMKQRPDADFVYAADDLGFPYGPRPESEVVALVLDAMAKLIAAEQPDCVVIACNTASTLVLPHLRRRWSVPFVGTVPAIKPAAEFSATRMISILATPGTVSRDYTRALIEKFAGHCDVALVGARKLATLAESYMQGEALADAEIAAEIAPCFVTDGARRTDCVVLACTHYPLLRDIFVRLAPWPVRWIDPAPAIARRADHVLREKFPPLGQGGGFRFLTTSGAAPGEKLLAALKVFLPARPEDPGVERARQRAEG</sequence>
<gene>
    <name evidence="7" type="primary">murI</name>
    <name evidence="8" type="ORF">CCR94_13435</name>
</gene>
<reference evidence="8 9" key="1">
    <citation type="journal article" date="2018" name="Arch. Microbiol.">
        <title>New insights into the metabolic potential of the phototrophic purple bacterium Rhodopila globiformis DSM 161(T) from its draft genome sequence and evidence for a vanadium-dependent nitrogenase.</title>
        <authorList>
            <person name="Imhoff J.F."/>
            <person name="Rahn T."/>
            <person name="Kunzel S."/>
            <person name="Neulinger S.C."/>
        </authorList>
    </citation>
    <scope>NUCLEOTIDE SEQUENCE [LARGE SCALE GENOMIC DNA]</scope>
    <source>
        <strain evidence="8 9">DSM 16996</strain>
    </source>
</reference>
<name>A0A2S6N650_9HYPH</name>
<evidence type="ECO:0000313" key="9">
    <source>
        <dbReference type="Proteomes" id="UP000239089"/>
    </source>
</evidence>
<evidence type="ECO:0000313" key="8">
    <source>
        <dbReference type="EMBL" id="PPQ30096.1"/>
    </source>
</evidence>
<dbReference type="GO" id="GO:0071555">
    <property type="term" value="P:cell wall organization"/>
    <property type="evidence" value="ECO:0007669"/>
    <property type="project" value="UniProtKB-KW"/>
</dbReference>
<dbReference type="GO" id="GO:0008360">
    <property type="term" value="P:regulation of cell shape"/>
    <property type="evidence" value="ECO:0007669"/>
    <property type="project" value="UniProtKB-KW"/>
</dbReference>
<comment type="caution">
    <text evidence="8">The sequence shown here is derived from an EMBL/GenBank/DDBJ whole genome shotgun (WGS) entry which is preliminary data.</text>
</comment>
<dbReference type="HAMAP" id="MF_00258">
    <property type="entry name" value="Glu_racemase"/>
    <property type="match status" value="1"/>
</dbReference>